<name>A0A2P5WQH2_GOSBA</name>
<evidence type="ECO:0000256" key="1">
    <source>
        <dbReference type="SAM" id="MobiDB-lite"/>
    </source>
</evidence>
<feature type="region of interest" description="Disordered" evidence="1">
    <location>
        <begin position="32"/>
        <end position="60"/>
    </location>
</feature>
<evidence type="ECO:0000313" key="2">
    <source>
        <dbReference type="EMBL" id="PPR93328.1"/>
    </source>
</evidence>
<sequence>MGHGLRVLVGLERRNKIQKLRHVIRAVPTPEARAINGPASPPTSVPPLTPRSPQKRLSCGHQCTNRHLPRFESMTASPATEIFASYLQEKETNSRYAKKQSRKWQENHSISVKDTEDTKWKEIIDFFPRICKGLRL</sequence>
<feature type="compositionally biased region" description="Pro residues" evidence="1">
    <location>
        <begin position="39"/>
        <end position="50"/>
    </location>
</feature>
<dbReference type="EMBL" id="KZ666827">
    <property type="protein sequence ID" value="PPR93328.1"/>
    <property type="molecule type" value="Genomic_DNA"/>
</dbReference>
<dbReference type="AlphaFoldDB" id="A0A2P5WQH2"/>
<proteinExistence type="predicted"/>
<dbReference type="Proteomes" id="UP000239757">
    <property type="component" value="Unassembled WGS sequence"/>
</dbReference>
<organism evidence="2 3">
    <name type="scientific">Gossypium barbadense</name>
    <name type="common">Sea Island cotton</name>
    <name type="synonym">Hibiscus barbadensis</name>
    <dbReference type="NCBI Taxonomy" id="3634"/>
    <lineage>
        <taxon>Eukaryota</taxon>
        <taxon>Viridiplantae</taxon>
        <taxon>Streptophyta</taxon>
        <taxon>Embryophyta</taxon>
        <taxon>Tracheophyta</taxon>
        <taxon>Spermatophyta</taxon>
        <taxon>Magnoliopsida</taxon>
        <taxon>eudicotyledons</taxon>
        <taxon>Gunneridae</taxon>
        <taxon>Pentapetalae</taxon>
        <taxon>rosids</taxon>
        <taxon>malvids</taxon>
        <taxon>Malvales</taxon>
        <taxon>Malvaceae</taxon>
        <taxon>Malvoideae</taxon>
        <taxon>Gossypium</taxon>
    </lineage>
</organism>
<evidence type="ECO:0000313" key="3">
    <source>
        <dbReference type="Proteomes" id="UP000239757"/>
    </source>
</evidence>
<protein>
    <submittedName>
        <fullName evidence="2">Uncharacterized protein</fullName>
    </submittedName>
</protein>
<accession>A0A2P5WQH2</accession>
<gene>
    <name evidence="2" type="ORF">GOBAR_AA27342</name>
</gene>
<reference evidence="2 3" key="1">
    <citation type="submission" date="2015-01" db="EMBL/GenBank/DDBJ databases">
        <title>Genome of allotetraploid Gossypium barbadense reveals genomic plasticity and fiber elongation in cotton evolution.</title>
        <authorList>
            <person name="Chen X."/>
            <person name="Liu X."/>
            <person name="Zhao B."/>
            <person name="Zheng H."/>
            <person name="Hu Y."/>
            <person name="Lu G."/>
            <person name="Yang C."/>
            <person name="Chen J."/>
            <person name="Shan C."/>
            <person name="Zhang L."/>
            <person name="Zhou Y."/>
            <person name="Wang L."/>
            <person name="Guo W."/>
            <person name="Bai Y."/>
            <person name="Ruan J."/>
            <person name="Shangguan X."/>
            <person name="Mao Y."/>
            <person name="Jiang J."/>
            <person name="Zhu Y."/>
            <person name="Lei J."/>
            <person name="Kang H."/>
            <person name="Chen S."/>
            <person name="He X."/>
            <person name="Wang R."/>
            <person name="Wang Y."/>
            <person name="Chen J."/>
            <person name="Wang L."/>
            <person name="Yu S."/>
            <person name="Wang B."/>
            <person name="Wei J."/>
            <person name="Song S."/>
            <person name="Lu X."/>
            <person name="Gao Z."/>
            <person name="Gu W."/>
            <person name="Deng X."/>
            <person name="Ma D."/>
            <person name="Wang S."/>
            <person name="Liang W."/>
            <person name="Fang L."/>
            <person name="Cai C."/>
            <person name="Zhu X."/>
            <person name="Zhou B."/>
            <person name="Zhang Y."/>
            <person name="Chen Z."/>
            <person name="Xu S."/>
            <person name="Zhu R."/>
            <person name="Wang S."/>
            <person name="Zhang T."/>
            <person name="Zhao G."/>
        </authorList>
    </citation>
    <scope>NUCLEOTIDE SEQUENCE [LARGE SCALE GENOMIC DNA]</scope>
    <source>
        <strain evidence="3">cv. Xinhai21</strain>
        <tissue evidence="2">Leaf</tissue>
    </source>
</reference>